<sequence>MLGKLIKYEFKATSRYFVPIFIAMILVFFINSLLVYANLNYVEVNEVVVGIMIALTLGVIIALSIIEIYVSAKRFAQGVFGDEGYLTNTLPVKTHEIIISKTVVMFLFGIFSLIVMVVSIGMVCVAMYSSLPPEGIKSFWDGLEQAYPFITSDLILAIVFFMISLIIGMISSPLLIFLCVSIGHLKAFVSHKYLVGILSYVIISIIAGIFSSSRFDQIILGMNSTAEYVNPTIENNIQTMTTFLNKLSVESILQSVILIVVCYAATQFIVSRKLNLE</sequence>
<dbReference type="RefSeq" id="WP_154536849.1">
    <property type="nucleotide sequence ID" value="NZ_JAXDWS010000020.1"/>
</dbReference>
<feature type="transmembrane region" description="Helical" evidence="1">
    <location>
        <begin position="49"/>
        <end position="70"/>
    </location>
</feature>
<feature type="transmembrane region" description="Helical" evidence="1">
    <location>
        <begin position="16"/>
        <end position="37"/>
    </location>
</feature>
<protein>
    <submittedName>
        <fullName evidence="2">Uncharacterized protein</fullName>
    </submittedName>
</protein>
<gene>
    <name evidence="2" type="ORF">FYJ71_00220</name>
</gene>
<dbReference type="Proteomes" id="UP000440713">
    <property type="component" value="Unassembled WGS sequence"/>
</dbReference>
<feature type="transmembrane region" description="Helical" evidence="1">
    <location>
        <begin position="154"/>
        <end position="181"/>
    </location>
</feature>
<proteinExistence type="predicted"/>
<feature type="transmembrane region" description="Helical" evidence="1">
    <location>
        <begin position="193"/>
        <end position="212"/>
    </location>
</feature>
<reference evidence="2 3" key="1">
    <citation type="submission" date="2019-08" db="EMBL/GenBank/DDBJ databases">
        <title>In-depth cultivation of the pig gut microbiome towards novel bacterial diversity and tailored functional studies.</title>
        <authorList>
            <person name="Wylensek D."/>
            <person name="Hitch T.C.A."/>
            <person name="Clavel T."/>
        </authorList>
    </citation>
    <scope>NUCLEOTIDE SEQUENCE [LARGE SCALE GENOMIC DNA]</scope>
    <source>
        <strain evidence="2 3">WCA-SAB-591-4A-A</strain>
    </source>
</reference>
<keyword evidence="1" id="KW-0812">Transmembrane</keyword>
<feature type="transmembrane region" description="Helical" evidence="1">
    <location>
        <begin position="103"/>
        <end position="128"/>
    </location>
</feature>
<accession>A0A6N7X9T2</accession>
<evidence type="ECO:0000256" key="1">
    <source>
        <dbReference type="SAM" id="Phobius"/>
    </source>
</evidence>
<feature type="transmembrane region" description="Helical" evidence="1">
    <location>
        <begin position="252"/>
        <end position="270"/>
    </location>
</feature>
<dbReference type="AlphaFoldDB" id="A0A6N7X9T2"/>
<keyword evidence="1" id="KW-0472">Membrane</keyword>
<evidence type="ECO:0000313" key="3">
    <source>
        <dbReference type="Proteomes" id="UP000440713"/>
    </source>
</evidence>
<organism evidence="2 3">
    <name type="scientific">Peptostreptococcus porci</name>
    <dbReference type="NCBI Taxonomy" id="2652282"/>
    <lineage>
        <taxon>Bacteria</taxon>
        <taxon>Bacillati</taxon>
        <taxon>Bacillota</taxon>
        <taxon>Clostridia</taxon>
        <taxon>Peptostreptococcales</taxon>
        <taxon>Peptostreptococcaceae</taxon>
        <taxon>Peptostreptococcus</taxon>
    </lineage>
</organism>
<dbReference type="EMBL" id="VUNE01000001">
    <property type="protein sequence ID" value="MST61406.1"/>
    <property type="molecule type" value="Genomic_DNA"/>
</dbReference>
<keyword evidence="3" id="KW-1185">Reference proteome</keyword>
<keyword evidence="1" id="KW-1133">Transmembrane helix</keyword>
<comment type="caution">
    <text evidence="2">The sequence shown here is derived from an EMBL/GenBank/DDBJ whole genome shotgun (WGS) entry which is preliminary data.</text>
</comment>
<name>A0A6N7X9T2_9FIRM</name>
<evidence type="ECO:0000313" key="2">
    <source>
        <dbReference type="EMBL" id="MST61406.1"/>
    </source>
</evidence>